<dbReference type="InterPro" id="IPR003439">
    <property type="entry name" value="ABC_transporter-like_ATP-bd"/>
</dbReference>
<dbReference type="SUPFAM" id="SSF52540">
    <property type="entry name" value="P-loop containing nucleoside triphosphate hydrolases"/>
    <property type="match status" value="1"/>
</dbReference>
<dbReference type="PROSITE" id="PS00211">
    <property type="entry name" value="ABC_TRANSPORTER_1"/>
    <property type="match status" value="1"/>
</dbReference>
<keyword evidence="1" id="KW-1003">Cell membrane</keyword>
<evidence type="ECO:0000313" key="8">
    <source>
        <dbReference type="Proteomes" id="UP000234341"/>
    </source>
</evidence>
<organism evidence="7 8">
    <name type="scientific">Cupriavidus pauculus</name>
    <dbReference type="NCBI Taxonomy" id="82633"/>
    <lineage>
        <taxon>Bacteria</taxon>
        <taxon>Pseudomonadati</taxon>
        <taxon>Pseudomonadota</taxon>
        <taxon>Betaproteobacteria</taxon>
        <taxon>Burkholderiales</taxon>
        <taxon>Burkholderiaceae</taxon>
        <taxon>Cupriavidus</taxon>
    </lineage>
</organism>
<evidence type="ECO:0000313" key="7">
    <source>
        <dbReference type="EMBL" id="PLQ02254.1"/>
    </source>
</evidence>
<keyword evidence="2" id="KW-0472">Membrane</keyword>
<dbReference type="CDD" id="cd03230">
    <property type="entry name" value="ABC_DR_subfamily_A"/>
    <property type="match status" value="1"/>
</dbReference>
<dbReference type="STRING" id="82633.GCA_000974605_01945"/>
<dbReference type="Proteomes" id="UP000234341">
    <property type="component" value="Unassembled WGS sequence"/>
</dbReference>
<evidence type="ECO:0000259" key="6">
    <source>
        <dbReference type="PROSITE" id="PS50893"/>
    </source>
</evidence>
<keyword evidence="3" id="KW-0547">Nucleotide-binding</keyword>
<feature type="region of interest" description="Disordered" evidence="5">
    <location>
        <begin position="1"/>
        <end position="27"/>
    </location>
</feature>
<dbReference type="SMART" id="SM00382">
    <property type="entry name" value="AAA"/>
    <property type="match status" value="1"/>
</dbReference>
<dbReference type="EMBL" id="PJRP01000001">
    <property type="protein sequence ID" value="PLQ02254.1"/>
    <property type="molecule type" value="Genomic_DNA"/>
</dbReference>
<comment type="caution">
    <text evidence="7">The sequence shown here is derived from an EMBL/GenBank/DDBJ whole genome shotgun (WGS) entry which is preliminary data.</text>
</comment>
<evidence type="ECO:0000256" key="2">
    <source>
        <dbReference type="ARBA" id="ARBA00022519"/>
    </source>
</evidence>
<dbReference type="PROSITE" id="PS50893">
    <property type="entry name" value="ABC_TRANSPORTER_2"/>
    <property type="match status" value="1"/>
</dbReference>
<dbReference type="GO" id="GO:0016887">
    <property type="term" value="F:ATP hydrolysis activity"/>
    <property type="evidence" value="ECO:0007669"/>
    <property type="project" value="InterPro"/>
</dbReference>
<accession>A0A2N5CJ44</accession>
<name>A0A2N5CJ44_9BURK</name>
<keyword evidence="4 7" id="KW-0067">ATP-binding</keyword>
<dbReference type="Gene3D" id="3.40.50.300">
    <property type="entry name" value="P-loop containing nucleotide triphosphate hydrolases"/>
    <property type="match status" value="1"/>
</dbReference>
<reference evidence="7 8" key="1">
    <citation type="submission" date="2017-12" db="EMBL/GenBank/DDBJ databases">
        <title>Genome sequence of the active heterotrophic nitrifier-denitrifier, Cupriavidus pauculus UM1.</title>
        <authorList>
            <person name="Putonti C."/>
            <person name="Castignetti D."/>
        </authorList>
    </citation>
    <scope>NUCLEOTIDE SEQUENCE [LARGE SCALE GENOMIC DNA]</scope>
    <source>
        <strain evidence="7 8">UM1</strain>
    </source>
</reference>
<feature type="region of interest" description="Disordered" evidence="5">
    <location>
        <begin position="327"/>
        <end position="347"/>
    </location>
</feature>
<dbReference type="InterPro" id="IPR027417">
    <property type="entry name" value="P-loop_NTPase"/>
</dbReference>
<dbReference type="GO" id="GO:0005524">
    <property type="term" value="F:ATP binding"/>
    <property type="evidence" value="ECO:0007669"/>
    <property type="project" value="UniProtKB-KW"/>
</dbReference>
<dbReference type="PANTHER" id="PTHR43038:SF3">
    <property type="entry name" value="ABC TRANSPORTER G FAMILY MEMBER 20 ISOFORM X1"/>
    <property type="match status" value="1"/>
</dbReference>
<gene>
    <name evidence="7" type="ORF">CYJ10_02860</name>
</gene>
<sequence>MNTQATGGLGNGKAANDGNGHGNGHRNGELVIDVHDLNKHFGDKHVVNNLTMQVARGEIFGFLGPNGSGKTTSIRMMCGLLTPDSGSGTCLGYDILKQAADIKRNVGYMTQRFSYWEDLSIRENLDFVARVYDMPNRKDVVARALEDLGLQSRAEQLAGSLSGGWKQRLALAACLLHEPQLLLLDEPTAGVDPKARRDFWEQLHQLAARGISVLVSTHYMDEAERCHKLAYIAYGKLLAQGTSDEVVASQHLSTWSVEGDNLAELSAQLQGKPGVDQTVAFGTALHVTGKDAAQLEQTLRQYAGADHRLVQTETSLEDVFIHMMGGAQDNMAAPPPKKAAHGRKESS</sequence>
<dbReference type="Pfam" id="PF00005">
    <property type="entry name" value="ABC_tran"/>
    <property type="match status" value="1"/>
</dbReference>
<evidence type="ECO:0000256" key="1">
    <source>
        <dbReference type="ARBA" id="ARBA00022475"/>
    </source>
</evidence>
<dbReference type="InterPro" id="IPR017871">
    <property type="entry name" value="ABC_transporter-like_CS"/>
</dbReference>
<dbReference type="RefSeq" id="WP_101680033.1">
    <property type="nucleotide sequence ID" value="NZ_PJRP01000001.1"/>
</dbReference>
<dbReference type="AlphaFoldDB" id="A0A2N5CJ44"/>
<evidence type="ECO:0000256" key="5">
    <source>
        <dbReference type="SAM" id="MobiDB-lite"/>
    </source>
</evidence>
<protein>
    <submittedName>
        <fullName evidence="7">Multidrug ABC transporter ATP-binding protein</fullName>
    </submittedName>
</protein>
<evidence type="ECO:0000256" key="4">
    <source>
        <dbReference type="ARBA" id="ARBA00022840"/>
    </source>
</evidence>
<evidence type="ECO:0000256" key="3">
    <source>
        <dbReference type="ARBA" id="ARBA00022741"/>
    </source>
</evidence>
<feature type="domain" description="ABC transporter" evidence="6">
    <location>
        <begin position="32"/>
        <end position="259"/>
    </location>
</feature>
<dbReference type="PANTHER" id="PTHR43038">
    <property type="entry name" value="ATP-BINDING CASSETTE, SUB-FAMILY H, MEMBER 1"/>
    <property type="match status" value="1"/>
</dbReference>
<dbReference type="OrthoDB" id="9804819at2"/>
<dbReference type="InterPro" id="IPR003593">
    <property type="entry name" value="AAA+_ATPase"/>
</dbReference>
<proteinExistence type="predicted"/>
<keyword evidence="2" id="KW-0997">Cell inner membrane</keyword>